<gene>
    <name evidence="2" type="ORF">AN484_20470</name>
</gene>
<sequence length="146" mass="16523">MNNTIHETRETLELKSQQIVEQGGFDKNDLTSFFIFRSPAEVKFAEMLRDAGFVFGVNVRMQLQQRDGSFAFREADFLIFGAKKIVVEIDGAAYHQDKVKDAIRNSLFARNGFVVVRIPAGKLYDSSYAENCIKSIKNLSMNENSA</sequence>
<dbReference type="InterPro" id="IPR007569">
    <property type="entry name" value="DUF559"/>
</dbReference>
<dbReference type="SUPFAM" id="SSF52980">
    <property type="entry name" value="Restriction endonuclease-like"/>
    <property type="match status" value="1"/>
</dbReference>
<feature type="domain" description="DUF559" evidence="1">
    <location>
        <begin position="75"/>
        <end position="122"/>
    </location>
</feature>
<dbReference type="Pfam" id="PF04480">
    <property type="entry name" value="DUF559"/>
    <property type="match status" value="1"/>
</dbReference>
<reference evidence="2 3" key="1">
    <citation type="submission" date="2015-09" db="EMBL/GenBank/DDBJ databases">
        <title>Aphanizomenon flos-aquae WA102.</title>
        <authorList>
            <person name="Driscoll C."/>
        </authorList>
    </citation>
    <scope>NUCLEOTIDE SEQUENCE [LARGE SCALE GENOMIC DNA]</scope>
    <source>
        <strain evidence="2">WA102</strain>
    </source>
</reference>
<dbReference type="AlphaFoldDB" id="A0A1B7WWY9"/>
<accession>A0A1B7WWY9</accession>
<evidence type="ECO:0000313" key="2">
    <source>
        <dbReference type="EMBL" id="OBQ41653.1"/>
    </source>
</evidence>
<dbReference type="EMBL" id="LJOW01000140">
    <property type="protein sequence ID" value="OBQ41653.1"/>
    <property type="molecule type" value="Genomic_DNA"/>
</dbReference>
<evidence type="ECO:0000313" key="3">
    <source>
        <dbReference type="Proteomes" id="UP000092093"/>
    </source>
</evidence>
<name>A0A1B7WWY9_APHFL</name>
<proteinExistence type="predicted"/>
<dbReference type="InterPro" id="IPR011335">
    <property type="entry name" value="Restrct_endonuc-II-like"/>
</dbReference>
<comment type="caution">
    <text evidence="2">The sequence shown here is derived from an EMBL/GenBank/DDBJ whole genome shotgun (WGS) entry which is preliminary data.</text>
</comment>
<dbReference type="Gene3D" id="3.40.960.10">
    <property type="entry name" value="VSR Endonuclease"/>
    <property type="match status" value="1"/>
</dbReference>
<organism evidence="2 3">
    <name type="scientific">Aphanizomenon flos-aquae WA102</name>
    <dbReference type="NCBI Taxonomy" id="1710896"/>
    <lineage>
        <taxon>Bacteria</taxon>
        <taxon>Bacillati</taxon>
        <taxon>Cyanobacteriota</taxon>
        <taxon>Cyanophyceae</taxon>
        <taxon>Nostocales</taxon>
        <taxon>Aphanizomenonaceae</taxon>
        <taxon>Aphanizomenon</taxon>
    </lineage>
</organism>
<dbReference type="Proteomes" id="UP000092093">
    <property type="component" value="Unassembled WGS sequence"/>
</dbReference>
<evidence type="ECO:0000259" key="1">
    <source>
        <dbReference type="Pfam" id="PF04480"/>
    </source>
</evidence>
<protein>
    <recommendedName>
        <fullName evidence="1">DUF559 domain-containing protein</fullName>
    </recommendedName>
</protein>